<sequence length="173" mass="18821">MGPTTINGLPAHPMLVHFVAVLVPVAALMLLLSVFWPAARRRLGIITPLIALVTLILVPLTTHAGEWLEHRTERDPLVRAHAQIGDQLLYWSFGVFVVAAVWWLVHDDRTTAWLAARAHRVNAVAAGRAATITLTAIALVLAVGSVIQDYRIGESGAKAVWHDQAQVPTATNR</sequence>
<evidence type="ECO:0000313" key="3">
    <source>
        <dbReference type="EMBL" id="GCE43658.1"/>
    </source>
</evidence>
<proteinExistence type="predicted"/>
<dbReference type="Proteomes" id="UP000287519">
    <property type="component" value="Unassembled WGS sequence"/>
</dbReference>
<evidence type="ECO:0000313" key="4">
    <source>
        <dbReference type="Proteomes" id="UP000287519"/>
    </source>
</evidence>
<dbReference type="EMBL" id="BHYM01000079">
    <property type="protein sequence ID" value="GCE43658.1"/>
    <property type="molecule type" value="Genomic_DNA"/>
</dbReference>
<comment type="caution">
    <text evidence="3">The sequence shown here is derived from an EMBL/GenBank/DDBJ whole genome shotgun (WGS) entry which is preliminary data.</text>
</comment>
<feature type="transmembrane region" description="Helical" evidence="1">
    <location>
        <begin position="15"/>
        <end position="36"/>
    </location>
</feature>
<dbReference type="OrthoDB" id="4948879at2"/>
<protein>
    <recommendedName>
        <fullName evidence="2">DUF2231 domain-containing protein</fullName>
    </recommendedName>
</protein>
<name>A0A402CJB3_RHOWR</name>
<evidence type="ECO:0000259" key="2">
    <source>
        <dbReference type="Pfam" id="PF09990"/>
    </source>
</evidence>
<gene>
    <name evidence="3" type="ORF">Rhow_007888</name>
</gene>
<feature type="transmembrane region" description="Helical" evidence="1">
    <location>
        <begin position="126"/>
        <end position="147"/>
    </location>
</feature>
<feature type="transmembrane region" description="Helical" evidence="1">
    <location>
        <begin position="43"/>
        <end position="68"/>
    </location>
</feature>
<organism evidence="3 4">
    <name type="scientific">Rhodococcus wratislaviensis</name>
    <name type="common">Tsukamurella wratislaviensis</name>
    <dbReference type="NCBI Taxonomy" id="44752"/>
    <lineage>
        <taxon>Bacteria</taxon>
        <taxon>Bacillati</taxon>
        <taxon>Actinomycetota</taxon>
        <taxon>Actinomycetes</taxon>
        <taxon>Mycobacteriales</taxon>
        <taxon>Nocardiaceae</taxon>
        <taxon>Rhodococcus</taxon>
    </lineage>
</organism>
<keyword evidence="1" id="KW-0812">Transmembrane</keyword>
<feature type="domain" description="DUF2231" evidence="2">
    <location>
        <begin position="8"/>
        <end position="167"/>
    </location>
</feature>
<feature type="transmembrane region" description="Helical" evidence="1">
    <location>
        <begin position="88"/>
        <end position="105"/>
    </location>
</feature>
<keyword evidence="1" id="KW-1133">Transmembrane helix</keyword>
<dbReference type="RefSeq" id="WP_124395383.1">
    <property type="nucleotide sequence ID" value="NZ_BHYM01000079.1"/>
</dbReference>
<keyword evidence="4" id="KW-1185">Reference proteome</keyword>
<reference evidence="3 4" key="1">
    <citation type="submission" date="2018-11" db="EMBL/GenBank/DDBJ databases">
        <title>Microbial catabolism of amino acid.</title>
        <authorList>
            <person name="Hibi M."/>
            <person name="Ogawa J."/>
        </authorList>
    </citation>
    <scope>NUCLEOTIDE SEQUENCE [LARGE SCALE GENOMIC DNA]</scope>
    <source>
        <strain evidence="3 4">C31-06</strain>
    </source>
</reference>
<dbReference type="AlphaFoldDB" id="A0A402CJB3"/>
<dbReference type="InterPro" id="IPR019251">
    <property type="entry name" value="DUF2231_TM"/>
</dbReference>
<dbReference type="Pfam" id="PF09990">
    <property type="entry name" value="DUF2231"/>
    <property type="match status" value="1"/>
</dbReference>
<accession>A0A402CJB3</accession>
<keyword evidence="1" id="KW-0472">Membrane</keyword>
<evidence type="ECO:0000256" key="1">
    <source>
        <dbReference type="SAM" id="Phobius"/>
    </source>
</evidence>